<keyword evidence="2" id="KW-1185">Reference proteome</keyword>
<dbReference type="EMBL" id="CAVMJV010000004">
    <property type="protein sequence ID" value="CAK5025569.1"/>
    <property type="molecule type" value="Genomic_DNA"/>
</dbReference>
<protein>
    <submittedName>
        <fullName evidence="1">Uncharacterized protein</fullName>
    </submittedName>
</protein>
<proteinExistence type="predicted"/>
<organism evidence="1 2">
    <name type="scientific">Meloidogyne enterolobii</name>
    <name type="common">Root-knot nematode worm</name>
    <name type="synonym">Meloidogyne mayaguensis</name>
    <dbReference type="NCBI Taxonomy" id="390850"/>
    <lineage>
        <taxon>Eukaryota</taxon>
        <taxon>Metazoa</taxon>
        <taxon>Ecdysozoa</taxon>
        <taxon>Nematoda</taxon>
        <taxon>Chromadorea</taxon>
        <taxon>Rhabditida</taxon>
        <taxon>Tylenchina</taxon>
        <taxon>Tylenchomorpha</taxon>
        <taxon>Tylenchoidea</taxon>
        <taxon>Meloidogynidae</taxon>
        <taxon>Meloidogyninae</taxon>
        <taxon>Meloidogyne</taxon>
    </lineage>
</organism>
<gene>
    <name evidence="1" type="ORF">MENTE1834_LOCUS5822</name>
</gene>
<sequence length="49" mass="6004">MFSGLYFYVQFLFFRNYLCFFLFSGIICIFRFILYFLTLLFVFSGIVLI</sequence>
<reference evidence="1" key="1">
    <citation type="submission" date="2023-11" db="EMBL/GenBank/DDBJ databases">
        <authorList>
            <person name="Poullet M."/>
        </authorList>
    </citation>
    <scope>NUCLEOTIDE SEQUENCE</scope>
    <source>
        <strain evidence="1">E1834</strain>
    </source>
</reference>
<evidence type="ECO:0000313" key="2">
    <source>
        <dbReference type="Proteomes" id="UP001497535"/>
    </source>
</evidence>
<comment type="caution">
    <text evidence="1">The sequence shown here is derived from an EMBL/GenBank/DDBJ whole genome shotgun (WGS) entry which is preliminary data.</text>
</comment>
<evidence type="ECO:0000313" key="1">
    <source>
        <dbReference type="EMBL" id="CAK5025569.1"/>
    </source>
</evidence>
<dbReference type="Proteomes" id="UP001497535">
    <property type="component" value="Unassembled WGS sequence"/>
</dbReference>
<accession>A0ACB0XZS8</accession>
<name>A0ACB0XZS8_MELEN</name>